<dbReference type="Pfam" id="PF09619">
    <property type="entry name" value="YscW"/>
    <property type="match status" value="1"/>
</dbReference>
<dbReference type="PANTHER" id="PTHR38013">
    <property type="entry name" value="GLYCOPROTEIN/POLYSACCHARIDE METABOLISM"/>
    <property type="match status" value="1"/>
</dbReference>
<dbReference type="AlphaFoldDB" id="A0A562NM60"/>
<dbReference type="RefSeq" id="WP_145398242.1">
    <property type="nucleotide sequence ID" value="NZ_VLKU01000007.1"/>
</dbReference>
<organism evidence="1 2">
    <name type="scientific">Paracoccus sulfuroxidans</name>
    <dbReference type="NCBI Taxonomy" id="384678"/>
    <lineage>
        <taxon>Bacteria</taxon>
        <taxon>Pseudomonadati</taxon>
        <taxon>Pseudomonadota</taxon>
        <taxon>Alphaproteobacteria</taxon>
        <taxon>Rhodobacterales</taxon>
        <taxon>Paracoccaceae</taxon>
        <taxon>Paracoccus</taxon>
    </lineage>
</organism>
<protein>
    <submittedName>
        <fullName evidence="1">Putative lipoprotein</fullName>
    </submittedName>
</protein>
<accession>A0A562NM60</accession>
<keyword evidence="1" id="KW-0449">Lipoprotein</keyword>
<keyword evidence="2" id="KW-1185">Reference proteome</keyword>
<proteinExistence type="predicted"/>
<dbReference type="Proteomes" id="UP000316225">
    <property type="component" value="Unassembled WGS sequence"/>
</dbReference>
<sequence length="131" mass="14511">MFYRLIAASVIALTVAACEEKVPAAETLTGTVGYRERMALPPEAEVEVKLVDVSLADAPSTMIAETRFKPEGQVPVPFELTYDPSKIIDNHTYALQARITDQGELMFTTTTQYRVLQGGQNMTDLMLQRVN</sequence>
<comment type="caution">
    <text evidence="1">The sequence shown here is derived from an EMBL/GenBank/DDBJ whole genome shotgun (WGS) entry which is preliminary data.</text>
</comment>
<dbReference type="PANTHER" id="PTHR38013:SF1">
    <property type="entry name" value="GLYCOPROTEIN_POLYSACCHARIDE METABOLISM"/>
    <property type="match status" value="1"/>
</dbReference>
<dbReference type="PROSITE" id="PS51257">
    <property type="entry name" value="PROKAR_LIPOPROTEIN"/>
    <property type="match status" value="1"/>
</dbReference>
<dbReference type="InterPro" id="IPR039366">
    <property type="entry name" value="Pilotin"/>
</dbReference>
<reference evidence="1 2" key="1">
    <citation type="journal article" date="2015" name="Stand. Genomic Sci.">
        <title>Genomic Encyclopedia of Bacterial and Archaeal Type Strains, Phase III: the genomes of soil and plant-associated and newly described type strains.</title>
        <authorList>
            <person name="Whitman W.B."/>
            <person name="Woyke T."/>
            <person name="Klenk H.P."/>
            <person name="Zhou Y."/>
            <person name="Lilburn T.G."/>
            <person name="Beck B.J."/>
            <person name="De Vos P."/>
            <person name="Vandamme P."/>
            <person name="Eisen J.A."/>
            <person name="Garrity G."/>
            <person name="Hugenholtz P."/>
            <person name="Kyrpides N.C."/>
        </authorList>
    </citation>
    <scope>NUCLEOTIDE SEQUENCE [LARGE SCALE GENOMIC DNA]</scope>
    <source>
        <strain evidence="1 2">CGMCC 1.5364</strain>
    </source>
</reference>
<evidence type="ECO:0000313" key="1">
    <source>
        <dbReference type="EMBL" id="TWI33295.1"/>
    </source>
</evidence>
<gene>
    <name evidence="1" type="ORF">IQ24_02436</name>
</gene>
<name>A0A562NM60_9RHOB</name>
<dbReference type="OrthoDB" id="9809132at2"/>
<dbReference type="EMBL" id="VLKU01000007">
    <property type="protein sequence ID" value="TWI33295.1"/>
    <property type="molecule type" value="Genomic_DNA"/>
</dbReference>
<evidence type="ECO:0000313" key="2">
    <source>
        <dbReference type="Proteomes" id="UP000316225"/>
    </source>
</evidence>
<dbReference type="InterPro" id="IPR053196">
    <property type="entry name" value="Lipoprotein_YbaY-like"/>
</dbReference>